<sequence>MVFVDAREVDDDSITVDWGEINGKVMRNRFPEEVRISHLISYCRIRSTTALTERHVRKVATLLMLVSRLKVAGDSWTQLLTTPFQEESSACVGKTFWFSAHYLSERFIRLDQFLNSLLSSKTRRCE</sequence>
<proteinExistence type="predicted"/>
<reference evidence="1 2" key="1">
    <citation type="submission" date="2019-02" db="EMBL/GenBank/DDBJ databases">
        <title>Deep-cultivation of Planctomycetes and their phenomic and genomic characterization uncovers novel biology.</title>
        <authorList>
            <person name="Wiegand S."/>
            <person name="Jogler M."/>
            <person name="Boedeker C."/>
            <person name="Pinto D."/>
            <person name="Vollmers J."/>
            <person name="Rivas-Marin E."/>
            <person name="Kohn T."/>
            <person name="Peeters S.H."/>
            <person name="Heuer A."/>
            <person name="Rast P."/>
            <person name="Oberbeckmann S."/>
            <person name="Bunk B."/>
            <person name="Jeske O."/>
            <person name="Meyerdierks A."/>
            <person name="Storesund J.E."/>
            <person name="Kallscheuer N."/>
            <person name="Luecker S."/>
            <person name="Lage O.M."/>
            <person name="Pohl T."/>
            <person name="Merkel B.J."/>
            <person name="Hornburger P."/>
            <person name="Mueller R.-W."/>
            <person name="Bruemmer F."/>
            <person name="Labrenz M."/>
            <person name="Spormann A.M."/>
            <person name="Op den Camp H."/>
            <person name="Overmann J."/>
            <person name="Amann R."/>
            <person name="Jetten M.S.M."/>
            <person name="Mascher T."/>
            <person name="Medema M.H."/>
            <person name="Devos D.P."/>
            <person name="Kaster A.-K."/>
            <person name="Ovreas L."/>
            <person name="Rohde M."/>
            <person name="Galperin M.Y."/>
            <person name="Jogler C."/>
        </authorList>
    </citation>
    <scope>NUCLEOTIDE SEQUENCE [LARGE SCALE GENOMIC DNA]</scope>
    <source>
        <strain evidence="1 2">Mal48</strain>
    </source>
</reference>
<dbReference type="AlphaFoldDB" id="A0A517QMI3"/>
<keyword evidence="2" id="KW-1185">Reference proteome</keyword>
<gene>
    <name evidence="1" type="ORF">Mal48_20580</name>
</gene>
<dbReference type="KEGG" id="tpol:Mal48_20580"/>
<protein>
    <submittedName>
        <fullName evidence="1">Uncharacterized protein</fullName>
    </submittedName>
</protein>
<organism evidence="1 2">
    <name type="scientific">Thalassoglobus polymorphus</name>
    <dbReference type="NCBI Taxonomy" id="2527994"/>
    <lineage>
        <taxon>Bacteria</taxon>
        <taxon>Pseudomonadati</taxon>
        <taxon>Planctomycetota</taxon>
        <taxon>Planctomycetia</taxon>
        <taxon>Planctomycetales</taxon>
        <taxon>Planctomycetaceae</taxon>
        <taxon>Thalassoglobus</taxon>
    </lineage>
</organism>
<accession>A0A517QMI3</accession>
<dbReference type="Proteomes" id="UP000315724">
    <property type="component" value="Chromosome"/>
</dbReference>
<evidence type="ECO:0000313" key="1">
    <source>
        <dbReference type="EMBL" id="QDT32811.1"/>
    </source>
</evidence>
<dbReference type="EMBL" id="CP036267">
    <property type="protein sequence ID" value="QDT32811.1"/>
    <property type="molecule type" value="Genomic_DNA"/>
</dbReference>
<name>A0A517QMI3_9PLAN</name>
<evidence type="ECO:0000313" key="2">
    <source>
        <dbReference type="Proteomes" id="UP000315724"/>
    </source>
</evidence>